<evidence type="ECO:0000259" key="8">
    <source>
        <dbReference type="PROSITE" id="PS50240"/>
    </source>
</evidence>
<dbReference type="PROSITE" id="PS00134">
    <property type="entry name" value="TRYPSIN_HIS"/>
    <property type="match status" value="1"/>
</dbReference>
<dbReference type="FunFam" id="2.40.10.10:FF:000068">
    <property type="entry name" value="transmembrane protease serine 2"/>
    <property type="match status" value="1"/>
</dbReference>
<evidence type="ECO:0000256" key="4">
    <source>
        <dbReference type="ARBA" id="ARBA00022825"/>
    </source>
</evidence>
<dbReference type="Pfam" id="PF00089">
    <property type="entry name" value="Trypsin"/>
    <property type="match status" value="1"/>
</dbReference>
<evidence type="ECO:0000256" key="3">
    <source>
        <dbReference type="ARBA" id="ARBA00022801"/>
    </source>
</evidence>
<dbReference type="InterPro" id="IPR018114">
    <property type="entry name" value="TRYPSIN_HIS"/>
</dbReference>
<keyword evidence="10" id="KW-1185">Reference proteome</keyword>
<evidence type="ECO:0000256" key="2">
    <source>
        <dbReference type="ARBA" id="ARBA00022757"/>
    </source>
</evidence>
<dbReference type="GO" id="GO:0006508">
    <property type="term" value="P:proteolysis"/>
    <property type="evidence" value="ECO:0007669"/>
    <property type="project" value="UniProtKB-KW"/>
</dbReference>
<dbReference type="CDD" id="cd00190">
    <property type="entry name" value="Tryp_SPc"/>
    <property type="match status" value="1"/>
</dbReference>
<protein>
    <recommendedName>
        <fullName evidence="8">Peptidase S1 domain-containing protein</fullName>
    </recommendedName>
</protein>
<dbReference type="Gene3D" id="2.40.10.10">
    <property type="entry name" value="Trypsin-like serine proteases"/>
    <property type="match status" value="1"/>
</dbReference>
<dbReference type="InterPro" id="IPR050430">
    <property type="entry name" value="Peptidase_S1"/>
</dbReference>
<evidence type="ECO:0000256" key="7">
    <source>
        <dbReference type="RuleBase" id="RU363034"/>
    </source>
</evidence>
<dbReference type="PANTHER" id="PTHR24276">
    <property type="entry name" value="POLYSERASE-RELATED"/>
    <property type="match status" value="1"/>
</dbReference>
<accession>A0A9J6CE04</accession>
<dbReference type="SUPFAM" id="SSF50494">
    <property type="entry name" value="Trypsin-like serine proteases"/>
    <property type="match status" value="1"/>
</dbReference>
<keyword evidence="5" id="KW-1015">Disulfide bond</keyword>
<gene>
    <name evidence="9" type="ORF">PVAND_009700</name>
</gene>
<proteinExistence type="inferred from homology"/>
<dbReference type="InterPro" id="IPR001314">
    <property type="entry name" value="Peptidase_S1A"/>
</dbReference>
<dbReference type="GO" id="GO:0004252">
    <property type="term" value="F:serine-type endopeptidase activity"/>
    <property type="evidence" value="ECO:0007669"/>
    <property type="project" value="InterPro"/>
</dbReference>
<organism evidence="9 10">
    <name type="scientific">Polypedilum vanderplanki</name>
    <name type="common">Sleeping chironomid midge</name>
    <dbReference type="NCBI Taxonomy" id="319348"/>
    <lineage>
        <taxon>Eukaryota</taxon>
        <taxon>Metazoa</taxon>
        <taxon>Ecdysozoa</taxon>
        <taxon>Arthropoda</taxon>
        <taxon>Hexapoda</taxon>
        <taxon>Insecta</taxon>
        <taxon>Pterygota</taxon>
        <taxon>Neoptera</taxon>
        <taxon>Endopterygota</taxon>
        <taxon>Diptera</taxon>
        <taxon>Nematocera</taxon>
        <taxon>Chironomoidea</taxon>
        <taxon>Chironomidae</taxon>
        <taxon>Chironominae</taxon>
        <taxon>Polypedilum</taxon>
        <taxon>Polypedilum</taxon>
    </lineage>
</organism>
<evidence type="ECO:0000256" key="1">
    <source>
        <dbReference type="ARBA" id="ARBA00022670"/>
    </source>
</evidence>
<dbReference type="PRINTS" id="PR00722">
    <property type="entry name" value="CHYMOTRYPSIN"/>
</dbReference>
<evidence type="ECO:0000313" key="10">
    <source>
        <dbReference type="Proteomes" id="UP001107558"/>
    </source>
</evidence>
<dbReference type="SMART" id="SM00020">
    <property type="entry name" value="Tryp_SPc"/>
    <property type="match status" value="1"/>
</dbReference>
<dbReference type="GO" id="GO:0007586">
    <property type="term" value="P:digestion"/>
    <property type="evidence" value="ECO:0007669"/>
    <property type="project" value="UniProtKB-KW"/>
</dbReference>
<keyword evidence="3 7" id="KW-0378">Hydrolase</keyword>
<dbReference type="EMBL" id="JADBJN010000001">
    <property type="protein sequence ID" value="KAG5680175.1"/>
    <property type="molecule type" value="Genomic_DNA"/>
</dbReference>
<evidence type="ECO:0000313" key="9">
    <source>
        <dbReference type="EMBL" id="KAG5680175.1"/>
    </source>
</evidence>
<dbReference type="PROSITE" id="PS00135">
    <property type="entry name" value="TRYPSIN_SER"/>
    <property type="match status" value="1"/>
</dbReference>
<dbReference type="Proteomes" id="UP001107558">
    <property type="component" value="Chromosome 1"/>
</dbReference>
<dbReference type="PROSITE" id="PS50240">
    <property type="entry name" value="TRYPSIN_DOM"/>
    <property type="match status" value="1"/>
</dbReference>
<keyword evidence="4 7" id="KW-0720">Serine protease</keyword>
<keyword evidence="1 7" id="KW-0645">Protease</keyword>
<dbReference type="OrthoDB" id="10059102at2759"/>
<keyword evidence="2" id="KW-0222">Digestion</keyword>
<dbReference type="InterPro" id="IPR009003">
    <property type="entry name" value="Peptidase_S1_PA"/>
</dbReference>
<name>A0A9J6CE04_POLVA</name>
<comment type="caution">
    <text evidence="9">The sequence shown here is derived from an EMBL/GenBank/DDBJ whole genome shotgun (WGS) entry which is preliminary data.</text>
</comment>
<reference evidence="9" key="1">
    <citation type="submission" date="2021-03" db="EMBL/GenBank/DDBJ databases">
        <title>Chromosome level genome of the anhydrobiotic midge Polypedilum vanderplanki.</title>
        <authorList>
            <person name="Yoshida Y."/>
            <person name="Kikawada T."/>
            <person name="Gusev O."/>
        </authorList>
    </citation>
    <scope>NUCLEOTIDE SEQUENCE</scope>
    <source>
        <strain evidence="9">NIAS01</strain>
        <tissue evidence="9">Whole body or cell culture</tissue>
    </source>
</reference>
<evidence type="ECO:0000256" key="6">
    <source>
        <dbReference type="ARBA" id="ARBA00024195"/>
    </source>
</evidence>
<feature type="domain" description="Peptidase S1" evidence="8">
    <location>
        <begin position="12"/>
        <end position="236"/>
    </location>
</feature>
<dbReference type="AlphaFoldDB" id="A0A9J6CE04"/>
<dbReference type="InterPro" id="IPR033116">
    <property type="entry name" value="TRYPSIN_SER"/>
</dbReference>
<evidence type="ECO:0000256" key="5">
    <source>
        <dbReference type="ARBA" id="ARBA00023157"/>
    </source>
</evidence>
<comment type="similarity">
    <text evidence="6">Belongs to the peptidase S1 family. CLIP subfamily.</text>
</comment>
<dbReference type="InterPro" id="IPR001254">
    <property type="entry name" value="Trypsin_dom"/>
</dbReference>
<sequence length="237" mass="26292">MRRHKQNWQPYIFGGEEVRNFSEFSYMLSMRYVDFHVCGASVIHLKWALTAAHCFEGHIFADMVSFRAGSLNRFIGGKIIHAESFFLHPNFDAATYNNDVAVVRTIEEFSGENIRPVPLIGFNFMLRPGLMGTISGWGISHEGSLPSHLQKLDLMIWNQNDCTEKWFGQINLGMFCAGGDKGFDSCNGDSGGALVINGVQVGIISAGATDCGVSFPSVFVNITNPIIRAFIKERTKV</sequence>
<dbReference type="PANTHER" id="PTHR24276:SF91">
    <property type="entry name" value="AT26814P-RELATED"/>
    <property type="match status" value="1"/>
</dbReference>
<dbReference type="InterPro" id="IPR043504">
    <property type="entry name" value="Peptidase_S1_PA_chymotrypsin"/>
</dbReference>